<evidence type="ECO:0000256" key="2">
    <source>
        <dbReference type="ARBA" id="ARBA00012438"/>
    </source>
</evidence>
<dbReference type="Pfam" id="PF00512">
    <property type="entry name" value="HisKA"/>
    <property type="match status" value="1"/>
</dbReference>
<dbReference type="PANTHER" id="PTHR45339">
    <property type="entry name" value="HYBRID SIGNAL TRANSDUCTION HISTIDINE KINASE J"/>
    <property type="match status" value="1"/>
</dbReference>
<feature type="domain" description="Histidine kinase" evidence="5">
    <location>
        <begin position="1"/>
        <end position="215"/>
    </location>
</feature>
<dbReference type="PROSITE" id="PS50109">
    <property type="entry name" value="HIS_KIN"/>
    <property type="match status" value="1"/>
</dbReference>
<evidence type="ECO:0000313" key="7">
    <source>
        <dbReference type="Proteomes" id="UP000191110"/>
    </source>
</evidence>
<gene>
    <name evidence="6" type="ORF">BOW53_12880</name>
</gene>
<comment type="catalytic activity">
    <reaction evidence="1">
        <text>ATP + protein L-histidine = ADP + protein N-phospho-L-histidine.</text>
        <dbReference type="EC" id="2.7.13.3"/>
    </reaction>
</comment>
<dbReference type="PANTHER" id="PTHR45339:SF1">
    <property type="entry name" value="HYBRID SIGNAL TRANSDUCTION HISTIDINE KINASE J"/>
    <property type="match status" value="1"/>
</dbReference>
<dbReference type="Proteomes" id="UP000191110">
    <property type="component" value="Unassembled WGS sequence"/>
</dbReference>
<protein>
    <recommendedName>
        <fullName evidence="2">histidine kinase</fullName>
        <ecNumber evidence="2">2.7.13.3</ecNumber>
    </recommendedName>
</protein>
<dbReference type="InterPro" id="IPR003661">
    <property type="entry name" value="HisK_dim/P_dom"/>
</dbReference>
<dbReference type="Pfam" id="PF02518">
    <property type="entry name" value="HATPase_c"/>
    <property type="match status" value="1"/>
</dbReference>
<evidence type="ECO:0000256" key="1">
    <source>
        <dbReference type="ARBA" id="ARBA00000085"/>
    </source>
</evidence>
<keyword evidence="7" id="KW-1185">Reference proteome</keyword>
<reference evidence="6 7" key="1">
    <citation type="submission" date="2016-11" db="EMBL/GenBank/DDBJ databases">
        <title>Mixed transmission modes and dynamic genome evolution in an obligate animal-bacterial symbiosis.</title>
        <authorList>
            <person name="Russell S.L."/>
            <person name="Corbett-Detig R.B."/>
            <person name="Cavanaugh C.M."/>
        </authorList>
    </citation>
    <scope>NUCLEOTIDE SEQUENCE [LARGE SCALE GENOMIC DNA]</scope>
    <source>
        <strain evidence="6">Sveles-Q1</strain>
    </source>
</reference>
<dbReference type="InterPro" id="IPR003594">
    <property type="entry name" value="HATPase_dom"/>
</dbReference>
<dbReference type="InterPro" id="IPR036097">
    <property type="entry name" value="HisK_dim/P_sf"/>
</dbReference>
<accession>A0A1T2L1Z9</accession>
<dbReference type="EMBL" id="MPRL01000060">
    <property type="protein sequence ID" value="OOZ39102.1"/>
    <property type="molecule type" value="Genomic_DNA"/>
</dbReference>
<keyword evidence="4" id="KW-0902">Two-component regulatory system</keyword>
<dbReference type="GO" id="GO:0000155">
    <property type="term" value="F:phosphorelay sensor kinase activity"/>
    <property type="evidence" value="ECO:0007669"/>
    <property type="project" value="InterPro"/>
</dbReference>
<dbReference type="InterPro" id="IPR004358">
    <property type="entry name" value="Sig_transdc_His_kin-like_C"/>
</dbReference>
<dbReference type="SUPFAM" id="SSF47384">
    <property type="entry name" value="Homodimeric domain of signal transducing histidine kinase"/>
    <property type="match status" value="1"/>
</dbReference>
<dbReference type="FunFam" id="3.30.565.10:FF:000010">
    <property type="entry name" value="Sensor histidine kinase RcsC"/>
    <property type="match status" value="1"/>
</dbReference>
<comment type="caution">
    <text evidence="6">The sequence shown here is derived from an EMBL/GenBank/DDBJ whole genome shotgun (WGS) entry which is preliminary data.</text>
</comment>
<dbReference type="SMART" id="SM00388">
    <property type="entry name" value="HisKA"/>
    <property type="match status" value="1"/>
</dbReference>
<dbReference type="Gene3D" id="3.30.565.10">
    <property type="entry name" value="Histidine kinase-like ATPase, C-terminal domain"/>
    <property type="match status" value="1"/>
</dbReference>
<dbReference type="CDD" id="cd00082">
    <property type="entry name" value="HisKA"/>
    <property type="match status" value="1"/>
</dbReference>
<evidence type="ECO:0000256" key="3">
    <source>
        <dbReference type="ARBA" id="ARBA00022553"/>
    </source>
</evidence>
<sequence>MRTPMTSIYGMARFIQKSELSAKQHHYSDVIVRNCENLMALIEELLDFSKIESGTLELVNQPFDLKSMLDGLLKLFELQVEGKGIELNYTVDASVDDVITADEKRLRQILINLINNAFKFTEQGEVLLSVEVDPEVESSLRFTVTDSGIGIPKEKQAKLFEAFTQVDASSSRKYGGTGLGLAICKRFVEMMGGSIGLESRMGEGSRFYFTIPLDQPEKD</sequence>
<dbReference type="InterPro" id="IPR036890">
    <property type="entry name" value="HATPase_C_sf"/>
</dbReference>
<name>A0A1T2L1Z9_9GAMM</name>
<dbReference type="SMART" id="SM00387">
    <property type="entry name" value="HATPase_c"/>
    <property type="match status" value="1"/>
</dbReference>
<dbReference type="AlphaFoldDB" id="A0A1T2L1Z9"/>
<dbReference type="CDD" id="cd16922">
    <property type="entry name" value="HATPase_EvgS-ArcB-TorS-like"/>
    <property type="match status" value="1"/>
</dbReference>
<evidence type="ECO:0000256" key="4">
    <source>
        <dbReference type="ARBA" id="ARBA00023012"/>
    </source>
</evidence>
<dbReference type="InterPro" id="IPR005467">
    <property type="entry name" value="His_kinase_dom"/>
</dbReference>
<dbReference type="PRINTS" id="PR00344">
    <property type="entry name" value="BCTRLSENSOR"/>
</dbReference>
<proteinExistence type="predicted"/>
<evidence type="ECO:0000259" key="5">
    <source>
        <dbReference type="PROSITE" id="PS50109"/>
    </source>
</evidence>
<dbReference type="Gene3D" id="1.10.287.130">
    <property type="match status" value="1"/>
</dbReference>
<evidence type="ECO:0000313" key="6">
    <source>
        <dbReference type="EMBL" id="OOZ39102.1"/>
    </source>
</evidence>
<dbReference type="EC" id="2.7.13.3" evidence="2"/>
<organism evidence="6 7">
    <name type="scientific">Solemya pervernicosa gill symbiont</name>
    <dbReference type="NCBI Taxonomy" id="642797"/>
    <lineage>
        <taxon>Bacteria</taxon>
        <taxon>Pseudomonadati</taxon>
        <taxon>Pseudomonadota</taxon>
        <taxon>Gammaproteobacteria</taxon>
        <taxon>sulfur-oxidizing symbionts</taxon>
    </lineage>
</organism>
<dbReference type="SUPFAM" id="SSF55874">
    <property type="entry name" value="ATPase domain of HSP90 chaperone/DNA topoisomerase II/histidine kinase"/>
    <property type="match status" value="1"/>
</dbReference>
<keyword evidence="3" id="KW-0597">Phosphoprotein</keyword>